<proteinExistence type="predicted"/>
<name>A0ABV3T0T4_9ACTN</name>
<dbReference type="EMBL" id="JBFPJR010000020">
    <property type="protein sequence ID" value="MEX0428400.1"/>
    <property type="molecule type" value="Genomic_DNA"/>
</dbReference>
<reference evidence="1 2" key="1">
    <citation type="submission" date="2024-07" db="EMBL/GenBank/DDBJ databases">
        <authorList>
            <person name="Lee S."/>
            <person name="Kang M."/>
        </authorList>
    </citation>
    <scope>NUCLEOTIDE SEQUENCE [LARGE SCALE GENOMIC DNA]</scope>
    <source>
        <strain evidence="1 2">DS6</strain>
    </source>
</reference>
<organism evidence="1 2">
    <name type="scientific">Nocardioides eburneus</name>
    <dbReference type="NCBI Taxonomy" id="3231482"/>
    <lineage>
        <taxon>Bacteria</taxon>
        <taxon>Bacillati</taxon>
        <taxon>Actinomycetota</taxon>
        <taxon>Actinomycetes</taxon>
        <taxon>Propionibacteriales</taxon>
        <taxon>Nocardioidaceae</taxon>
        <taxon>Nocardioides</taxon>
    </lineage>
</organism>
<gene>
    <name evidence="1" type="ORF">AB3X52_12285</name>
</gene>
<sequence>MIASQALPQLPIAYGVGELLHVAVSLVRAFPADRDPARVLDVAVVTDQLAVERSVDLSRLRLEISGGIVALSEQIADLGQGDTVEVRLRACQKVWRSG</sequence>
<dbReference type="RefSeq" id="WP_367994371.1">
    <property type="nucleotide sequence ID" value="NZ_JBFPJR010000020.1"/>
</dbReference>
<accession>A0ABV3T0T4</accession>
<protein>
    <submittedName>
        <fullName evidence="1">Uncharacterized protein</fullName>
    </submittedName>
</protein>
<dbReference type="Proteomes" id="UP001556631">
    <property type="component" value="Unassembled WGS sequence"/>
</dbReference>
<keyword evidence="2" id="KW-1185">Reference proteome</keyword>
<evidence type="ECO:0000313" key="2">
    <source>
        <dbReference type="Proteomes" id="UP001556631"/>
    </source>
</evidence>
<evidence type="ECO:0000313" key="1">
    <source>
        <dbReference type="EMBL" id="MEX0428400.1"/>
    </source>
</evidence>
<comment type="caution">
    <text evidence="1">The sequence shown here is derived from an EMBL/GenBank/DDBJ whole genome shotgun (WGS) entry which is preliminary data.</text>
</comment>